<reference evidence="2 3" key="1">
    <citation type="submission" date="2019-07" db="EMBL/GenBank/DDBJ databases">
        <title>Complete genome of Crassaminicella thermophila SY095.</title>
        <authorList>
            <person name="Li X."/>
        </authorList>
    </citation>
    <scope>NUCLEOTIDE SEQUENCE [LARGE SCALE GENOMIC DNA]</scope>
    <source>
        <strain evidence="2 3">SY095</strain>
    </source>
</reference>
<dbReference type="CDD" id="cd00093">
    <property type="entry name" value="HTH_XRE"/>
    <property type="match status" value="1"/>
</dbReference>
<dbReference type="Proteomes" id="UP000324646">
    <property type="component" value="Chromosome"/>
</dbReference>
<accession>A0A5C0SI58</accession>
<dbReference type="EMBL" id="CP042243">
    <property type="protein sequence ID" value="QEK12629.1"/>
    <property type="molecule type" value="Genomic_DNA"/>
</dbReference>
<dbReference type="PROSITE" id="PS50943">
    <property type="entry name" value="HTH_CROC1"/>
    <property type="match status" value="1"/>
</dbReference>
<dbReference type="SUPFAM" id="SSF47413">
    <property type="entry name" value="lambda repressor-like DNA-binding domains"/>
    <property type="match status" value="1"/>
</dbReference>
<evidence type="ECO:0000313" key="2">
    <source>
        <dbReference type="EMBL" id="QEK12629.1"/>
    </source>
</evidence>
<keyword evidence="3" id="KW-1185">Reference proteome</keyword>
<dbReference type="Pfam" id="PF01381">
    <property type="entry name" value="HTH_3"/>
    <property type="match status" value="1"/>
</dbReference>
<gene>
    <name evidence="2" type="ORF">FQB35_09980</name>
</gene>
<dbReference type="OrthoDB" id="371153at2"/>
<feature type="domain" description="HTH cro/C1-type" evidence="1">
    <location>
        <begin position="10"/>
        <end position="71"/>
    </location>
</feature>
<dbReference type="InterPro" id="IPR001387">
    <property type="entry name" value="Cro/C1-type_HTH"/>
</dbReference>
<dbReference type="InterPro" id="IPR010982">
    <property type="entry name" value="Lambda_DNA-bd_dom_sf"/>
</dbReference>
<dbReference type="Gene3D" id="1.10.260.40">
    <property type="entry name" value="lambda repressor-like DNA-binding domains"/>
    <property type="match status" value="1"/>
</dbReference>
<organism evidence="2 3">
    <name type="scientific">Crassaminicella thermophila</name>
    <dbReference type="NCBI Taxonomy" id="2599308"/>
    <lineage>
        <taxon>Bacteria</taxon>
        <taxon>Bacillati</taxon>
        <taxon>Bacillota</taxon>
        <taxon>Clostridia</taxon>
        <taxon>Eubacteriales</taxon>
        <taxon>Clostridiaceae</taxon>
        <taxon>Crassaminicella</taxon>
    </lineage>
</organism>
<dbReference type="KEGG" id="crs:FQB35_09980"/>
<protein>
    <submittedName>
        <fullName evidence="2">Helix-turn-helix transcriptional regulator</fullName>
    </submittedName>
</protein>
<dbReference type="AlphaFoldDB" id="A0A5C0SI58"/>
<name>A0A5C0SI58_CRATE</name>
<sequence>MDLKKLGHLLQTKRKELNLSIRKASELIGISHTYLSNLEKANDPRSGAPVKPTLETLKLISNAYKIDLNVLMDISGYASFLQTNRLAENTFKETATQHKPTKKEKIAEELIQVLVDAGELKPGEELSEEKRERLFKMIKKAIELSKL</sequence>
<evidence type="ECO:0000313" key="3">
    <source>
        <dbReference type="Proteomes" id="UP000324646"/>
    </source>
</evidence>
<dbReference type="GO" id="GO:0003677">
    <property type="term" value="F:DNA binding"/>
    <property type="evidence" value="ECO:0007669"/>
    <property type="project" value="InterPro"/>
</dbReference>
<evidence type="ECO:0000259" key="1">
    <source>
        <dbReference type="PROSITE" id="PS50943"/>
    </source>
</evidence>
<dbReference type="SMART" id="SM00530">
    <property type="entry name" value="HTH_XRE"/>
    <property type="match status" value="1"/>
</dbReference>
<proteinExistence type="predicted"/>